<evidence type="ECO:0000313" key="1">
    <source>
        <dbReference type="EMBL" id="UUI71909.1"/>
    </source>
</evidence>
<evidence type="ECO:0000313" key="2">
    <source>
        <dbReference type="Proteomes" id="UP001316384"/>
    </source>
</evidence>
<protein>
    <submittedName>
        <fullName evidence="1">Uncharacterized protein</fullName>
    </submittedName>
</protein>
<organism evidence="1 2">
    <name type="scientific">Cellulomonas xiejunii</name>
    <dbReference type="NCBI Taxonomy" id="2968083"/>
    <lineage>
        <taxon>Bacteria</taxon>
        <taxon>Bacillati</taxon>
        <taxon>Actinomycetota</taxon>
        <taxon>Actinomycetes</taxon>
        <taxon>Micrococcales</taxon>
        <taxon>Cellulomonadaceae</taxon>
        <taxon>Cellulomonas</taxon>
    </lineage>
</organism>
<dbReference type="EMBL" id="CP101987">
    <property type="protein sequence ID" value="UUI71909.1"/>
    <property type="molecule type" value="Genomic_DNA"/>
</dbReference>
<reference evidence="1 2" key="1">
    <citation type="submission" date="2022-07" db="EMBL/GenBank/DDBJ databases">
        <title>Novel species in genus cellulomonas.</title>
        <authorList>
            <person name="Ye L."/>
        </authorList>
    </citation>
    <scope>NUCLEOTIDE SEQUENCE [LARGE SCALE GENOMIC DNA]</scope>
    <source>
        <strain evidence="2">zg-B89</strain>
    </source>
</reference>
<gene>
    <name evidence="1" type="ORF">NP048_00050</name>
</gene>
<name>A0ABY5KNS4_9CELL</name>
<dbReference type="Proteomes" id="UP001316384">
    <property type="component" value="Chromosome"/>
</dbReference>
<proteinExistence type="predicted"/>
<accession>A0ABY5KNS4</accession>
<keyword evidence="2" id="KW-1185">Reference proteome</keyword>
<sequence>MRPVEDEGSALLRTSTVYVGGAAASAPPIDDHELPFGPPCSAACTEPP</sequence>
<dbReference type="RefSeq" id="WP_227576943.1">
    <property type="nucleotide sequence ID" value="NZ_CP101987.1"/>
</dbReference>